<dbReference type="AlphaFoldDB" id="A0A9W7FM86"/>
<comment type="caution">
    <text evidence="1">The sequence shown here is derived from an EMBL/GenBank/DDBJ whole genome shotgun (WGS) entry which is preliminary data.</text>
</comment>
<keyword evidence="2" id="KW-1185">Reference proteome</keyword>
<protein>
    <recommendedName>
        <fullName evidence="3">F-box domain-containing protein</fullName>
    </recommendedName>
</protein>
<accession>A0A9W7FM86</accession>
<evidence type="ECO:0008006" key="3">
    <source>
        <dbReference type="Google" id="ProtNLM"/>
    </source>
</evidence>
<evidence type="ECO:0000313" key="2">
    <source>
        <dbReference type="Proteomes" id="UP001165122"/>
    </source>
</evidence>
<dbReference type="Proteomes" id="UP001165122">
    <property type="component" value="Unassembled WGS sequence"/>
</dbReference>
<dbReference type="OrthoDB" id="10264456at2759"/>
<proteinExistence type="predicted"/>
<reference evidence="2" key="1">
    <citation type="journal article" date="2023" name="Commun. Biol.">
        <title>Genome analysis of Parmales, the sister group of diatoms, reveals the evolutionary specialization of diatoms from phago-mixotrophs to photoautotrophs.</title>
        <authorList>
            <person name="Ban H."/>
            <person name="Sato S."/>
            <person name="Yoshikawa S."/>
            <person name="Yamada K."/>
            <person name="Nakamura Y."/>
            <person name="Ichinomiya M."/>
            <person name="Sato N."/>
            <person name="Blanc-Mathieu R."/>
            <person name="Endo H."/>
            <person name="Kuwata A."/>
            <person name="Ogata H."/>
        </authorList>
    </citation>
    <scope>NUCLEOTIDE SEQUENCE [LARGE SCALE GENOMIC DNA]</scope>
    <source>
        <strain evidence="2">NIES 3700</strain>
    </source>
</reference>
<name>A0A9W7FM86_9STRA</name>
<gene>
    <name evidence="1" type="ORF">TrLO_g9850</name>
</gene>
<sequence>MSAFLATPDSTTVLTAPTTTKQFMHTPEFKYRFIEYVHPVTLLVLRRVCKLWQSVAESYIKELMEHGVLVLHQGEDTSAEVAISTAWKGMMKLVTQMSFLQNVTQIRVHACYFAVNLVVVDIPEGVERIGGGAFGGCISLTTASFPSTLK</sequence>
<organism evidence="1 2">
    <name type="scientific">Triparma laevis f. longispina</name>
    <dbReference type="NCBI Taxonomy" id="1714387"/>
    <lineage>
        <taxon>Eukaryota</taxon>
        <taxon>Sar</taxon>
        <taxon>Stramenopiles</taxon>
        <taxon>Ochrophyta</taxon>
        <taxon>Bolidophyceae</taxon>
        <taxon>Parmales</taxon>
        <taxon>Triparmaceae</taxon>
        <taxon>Triparma</taxon>
    </lineage>
</organism>
<evidence type="ECO:0000313" key="1">
    <source>
        <dbReference type="EMBL" id="GMI15217.1"/>
    </source>
</evidence>
<dbReference type="InterPro" id="IPR032675">
    <property type="entry name" value="LRR_dom_sf"/>
</dbReference>
<dbReference type="Gene3D" id="3.80.10.10">
    <property type="entry name" value="Ribonuclease Inhibitor"/>
    <property type="match status" value="1"/>
</dbReference>
<dbReference type="EMBL" id="BRXW01000226">
    <property type="protein sequence ID" value="GMI15217.1"/>
    <property type="molecule type" value="Genomic_DNA"/>
</dbReference>